<sequence>MNLIKKISKYIPYIFYISMMISFNVIIVKTFLFYQTRKQIEDLNQKHYNELEKQIKNLELNLTNLKTSINEFLIKKQQQIENLESPKEIQKQKNIIKPTNFNKNFKEITK</sequence>
<comment type="caution">
    <text evidence="3">The sequence shown here is derived from an EMBL/GenBank/DDBJ whole genome shotgun (WGS) entry which is preliminary data.</text>
</comment>
<evidence type="ECO:0000256" key="2">
    <source>
        <dbReference type="SAM" id="Phobius"/>
    </source>
</evidence>
<feature type="transmembrane region" description="Helical" evidence="2">
    <location>
        <begin position="13"/>
        <end position="34"/>
    </location>
</feature>
<evidence type="ECO:0000313" key="3">
    <source>
        <dbReference type="EMBL" id="RMI88705.1"/>
    </source>
</evidence>
<organism evidence="3 4">
    <name type="scientific">Candidatus Phytoplasma solani</name>
    <dbReference type="NCBI Taxonomy" id="69896"/>
    <lineage>
        <taxon>Bacteria</taxon>
        <taxon>Bacillati</taxon>
        <taxon>Mycoplasmatota</taxon>
        <taxon>Mollicutes</taxon>
        <taxon>Acholeplasmatales</taxon>
        <taxon>Acholeplasmataceae</taxon>
        <taxon>Candidatus Phytoplasma</taxon>
        <taxon>16SrXII (Stolbur group)</taxon>
    </lineage>
</organism>
<keyword evidence="4" id="KW-1185">Reference proteome</keyword>
<dbReference type="Proteomes" id="UP000283896">
    <property type="component" value="Unassembled WGS sequence"/>
</dbReference>
<feature type="coiled-coil region" evidence="1">
    <location>
        <begin position="37"/>
        <end position="75"/>
    </location>
</feature>
<keyword evidence="2" id="KW-0812">Transmembrane</keyword>
<dbReference type="AlphaFoldDB" id="A0A421NXH7"/>
<keyword evidence="1" id="KW-0175">Coiled coil</keyword>
<evidence type="ECO:0000313" key="4">
    <source>
        <dbReference type="Proteomes" id="UP000283896"/>
    </source>
</evidence>
<proteinExistence type="predicted"/>
<gene>
    <name evidence="3" type="ORF">PSSA1_v1c4340</name>
</gene>
<name>A0A421NXH7_9MOLU</name>
<dbReference type="RefSeq" id="WP_122225517.1">
    <property type="nucleotide sequence ID" value="NZ_CP103786.1"/>
</dbReference>
<keyword evidence="2" id="KW-1133">Transmembrane helix</keyword>
<evidence type="ECO:0000256" key="1">
    <source>
        <dbReference type="SAM" id="Coils"/>
    </source>
</evidence>
<dbReference type="EMBL" id="MPBG01000005">
    <property type="protein sequence ID" value="RMI88705.1"/>
    <property type="molecule type" value="Genomic_DNA"/>
</dbReference>
<keyword evidence="2" id="KW-0472">Membrane</keyword>
<protein>
    <submittedName>
        <fullName evidence="3">Uncharacterized protein</fullName>
    </submittedName>
</protein>
<reference evidence="4" key="1">
    <citation type="submission" date="2016-11" db="EMBL/GenBank/DDBJ databases">
        <title>Genome sequence of Candidatus Phytoplasma solani strain SA-1.</title>
        <authorList>
            <person name="Haryono M."/>
            <person name="Samarzija I."/>
            <person name="Seruga Music M."/>
            <person name="Hogenhout S."/>
            <person name="Kuo C.-H."/>
        </authorList>
    </citation>
    <scope>NUCLEOTIDE SEQUENCE [LARGE SCALE GENOMIC DNA]</scope>
    <source>
        <strain evidence="4">SA-1</strain>
    </source>
</reference>
<accession>A0A421NXH7</accession>